<dbReference type="WBParaSite" id="HCON_00037960-00001">
    <property type="protein sequence ID" value="HCON_00037960-00001"/>
    <property type="gene ID" value="HCON_00037960"/>
</dbReference>
<organism evidence="2 3">
    <name type="scientific">Haemonchus contortus</name>
    <name type="common">Barber pole worm</name>
    <dbReference type="NCBI Taxonomy" id="6289"/>
    <lineage>
        <taxon>Eukaryota</taxon>
        <taxon>Metazoa</taxon>
        <taxon>Ecdysozoa</taxon>
        <taxon>Nematoda</taxon>
        <taxon>Chromadorea</taxon>
        <taxon>Rhabditida</taxon>
        <taxon>Rhabditina</taxon>
        <taxon>Rhabditomorpha</taxon>
        <taxon>Strongyloidea</taxon>
        <taxon>Trichostrongylidae</taxon>
        <taxon>Haemonchus</taxon>
    </lineage>
</organism>
<evidence type="ECO:0000313" key="2">
    <source>
        <dbReference type="Proteomes" id="UP000025227"/>
    </source>
</evidence>
<proteinExistence type="predicted"/>
<feature type="compositionally biased region" description="Basic and acidic residues" evidence="1">
    <location>
        <begin position="79"/>
        <end position="90"/>
    </location>
</feature>
<feature type="region of interest" description="Disordered" evidence="1">
    <location>
        <begin position="74"/>
        <end position="93"/>
    </location>
</feature>
<dbReference type="AlphaFoldDB" id="A0A7I4Y2Z5"/>
<protein>
    <submittedName>
        <fullName evidence="3">Secreted protein</fullName>
    </submittedName>
</protein>
<sequence length="156" mass="17320">MAYSYSLLVAIEIFRDHDFCFPNLAIGCMVSRTLPLIGSTMGFRVTGNVNNPSVLCNYLRCPANSQDSVISISQQSGVHDSKTEGRKVENESSVASRAIPHPCMLFFDNSLINFSVPSGRCASCFQSDRRWVSDIGLYPDRAHILLLGRLGDRNRE</sequence>
<reference evidence="3" key="1">
    <citation type="submission" date="2020-12" db="UniProtKB">
        <authorList>
            <consortium name="WormBaseParasite"/>
        </authorList>
    </citation>
    <scope>IDENTIFICATION</scope>
    <source>
        <strain evidence="3">MHco3</strain>
    </source>
</reference>
<name>A0A7I4Y2Z5_HAECO</name>
<accession>A0A7I4Y2Z5</accession>
<keyword evidence="2" id="KW-1185">Reference proteome</keyword>
<evidence type="ECO:0000313" key="3">
    <source>
        <dbReference type="WBParaSite" id="HCON_00037960-00001"/>
    </source>
</evidence>
<evidence type="ECO:0000256" key="1">
    <source>
        <dbReference type="SAM" id="MobiDB-lite"/>
    </source>
</evidence>
<dbReference type="Proteomes" id="UP000025227">
    <property type="component" value="Unplaced"/>
</dbReference>